<dbReference type="InterPro" id="IPR012337">
    <property type="entry name" value="RNaseH-like_sf"/>
</dbReference>
<evidence type="ECO:0000256" key="3">
    <source>
        <dbReference type="ARBA" id="ARBA00022771"/>
    </source>
</evidence>
<gene>
    <name evidence="8" type="primary">FGENESH: predicted gene_6.16</name>
    <name evidence="8" type="ORF">BN2166_0030940</name>
</gene>
<evidence type="ECO:0000256" key="1">
    <source>
        <dbReference type="ARBA" id="ARBA00004123"/>
    </source>
</evidence>
<dbReference type="InterPro" id="IPR008906">
    <property type="entry name" value="HATC_C_dom"/>
</dbReference>
<keyword evidence="9" id="KW-1185">Reference proteome</keyword>
<name>A0A0K3CE71_RHOTO</name>
<dbReference type="PANTHER" id="PTHR46481:SF10">
    <property type="entry name" value="ZINC FINGER BED DOMAIN-CONTAINING PROTEIN 39"/>
    <property type="match status" value="1"/>
</dbReference>
<feature type="region of interest" description="Disordered" evidence="6">
    <location>
        <begin position="1"/>
        <end position="47"/>
    </location>
</feature>
<feature type="domain" description="HAT C-terminal dimerisation" evidence="7">
    <location>
        <begin position="700"/>
        <end position="780"/>
    </location>
</feature>
<dbReference type="GO" id="GO:0008270">
    <property type="term" value="F:zinc ion binding"/>
    <property type="evidence" value="ECO:0007669"/>
    <property type="project" value="UniProtKB-KW"/>
</dbReference>
<dbReference type="PANTHER" id="PTHR46481">
    <property type="entry name" value="ZINC FINGER BED DOMAIN-CONTAINING PROTEIN 4"/>
    <property type="match status" value="1"/>
</dbReference>
<keyword evidence="2" id="KW-0479">Metal-binding</keyword>
<evidence type="ECO:0000313" key="8">
    <source>
        <dbReference type="EMBL" id="CTR07233.1"/>
    </source>
</evidence>
<evidence type="ECO:0000256" key="4">
    <source>
        <dbReference type="ARBA" id="ARBA00022833"/>
    </source>
</evidence>
<accession>A0A0K3CE71</accession>
<evidence type="ECO:0000256" key="5">
    <source>
        <dbReference type="ARBA" id="ARBA00023242"/>
    </source>
</evidence>
<reference evidence="8 9" key="1">
    <citation type="submission" date="2015-07" db="EMBL/GenBank/DDBJ databases">
        <authorList>
            <person name="Cajimat M.N.B."/>
            <person name="Milazzo M.L."/>
            <person name="Fulhorst C.F."/>
        </authorList>
    </citation>
    <scope>NUCLEOTIDE SEQUENCE [LARGE SCALE GENOMIC DNA]</scope>
    <source>
        <strain evidence="8">Single colony</strain>
    </source>
</reference>
<dbReference type="AlphaFoldDB" id="A0A0K3CE71"/>
<dbReference type="GO" id="GO:0046983">
    <property type="term" value="F:protein dimerization activity"/>
    <property type="evidence" value="ECO:0007669"/>
    <property type="project" value="InterPro"/>
</dbReference>
<organism evidence="8 9">
    <name type="scientific">Rhodotorula toruloides</name>
    <name type="common">Yeast</name>
    <name type="synonym">Rhodosporidium toruloides</name>
    <dbReference type="NCBI Taxonomy" id="5286"/>
    <lineage>
        <taxon>Eukaryota</taxon>
        <taxon>Fungi</taxon>
        <taxon>Dikarya</taxon>
        <taxon>Basidiomycota</taxon>
        <taxon>Pucciniomycotina</taxon>
        <taxon>Microbotryomycetes</taxon>
        <taxon>Sporidiobolales</taxon>
        <taxon>Sporidiobolaceae</taxon>
        <taxon>Rhodotorula</taxon>
    </lineage>
</organism>
<feature type="compositionally biased region" description="Polar residues" evidence="6">
    <location>
        <begin position="1"/>
        <end position="19"/>
    </location>
</feature>
<dbReference type="GO" id="GO:0005634">
    <property type="term" value="C:nucleus"/>
    <property type="evidence" value="ECO:0007669"/>
    <property type="project" value="UniProtKB-SubCell"/>
</dbReference>
<dbReference type="Pfam" id="PF05699">
    <property type="entry name" value="Dimer_Tnp_hAT"/>
    <property type="match status" value="1"/>
</dbReference>
<dbReference type="EMBL" id="CWKI01000006">
    <property type="protein sequence ID" value="CTR07233.1"/>
    <property type="molecule type" value="Genomic_DNA"/>
</dbReference>
<evidence type="ECO:0000256" key="2">
    <source>
        <dbReference type="ARBA" id="ARBA00022723"/>
    </source>
</evidence>
<dbReference type="OMA" id="AVESHMI"/>
<dbReference type="STRING" id="5286.A0A0K3CE71"/>
<dbReference type="Proteomes" id="UP000199069">
    <property type="component" value="Unassembled WGS sequence"/>
</dbReference>
<comment type="subcellular location">
    <subcellularLocation>
        <location evidence="1">Nucleus</location>
    </subcellularLocation>
</comment>
<evidence type="ECO:0000313" key="9">
    <source>
        <dbReference type="Proteomes" id="UP000199069"/>
    </source>
</evidence>
<protein>
    <recommendedName>
        <fullName evidence="7">HAT C-terminal dimerisation domain-containing protein</fullName>
    </recommendedName>
</protein>
<keyword evidence="3" id="KW-0863">Zinc-finger</keyword>
<proteinExistence type="predicted"/>
<evidence type="ECO:0000256" key="6">
    <source>
        <dbReference type="SAM" id="MobiDB-lite"/>
    </source>
</evidence>
<dbReference type="InterPro" id="IPR052035">
    <property type="entry name" value="ZnF_BED_domain_contain"/>
</dbReference>
<keyword evidence="4" id="KW-0862">Zinc</keyword>
<sequence>MQSSTLTCSFSTAISDEQQPPSPSPAALPSNGSNKALKREDTPHPVLQRSRSRLLMGKGDKGLIKAQVAHSKSESAYAHEFHPPMLCNSPRTTPNGTRQSQLECKSCAMVVLRPLNSSLTDKLKEHLERCRARLAATGQQTLGQAGIQGVAPILADEVIQVIVCWAAEDGRPFRITHDRQVGSVSPRSAAQQAHAEIKMEQYRIRVLRKLFHPIVQTALLNRTHCLISDSQHKLYNLMTEVVKAQIKELPGALYIGTDAWTAPNGAEVAGFVLFGRDKANKLVELPLDFKMLTSAHTGEYLAEVTLKLICKYEMRDRVIGVVSDSAATMRKAMILLGEKGLERSAGLSGWLRCFAHVLNLITKAILSPFKKAPKAASTELDATMEEPEAYEPTFEEIVTSFVNDRSNDEDAIINLDLRVAQDAAFAQLLKEVEEEEGDSHLQEREESAGAVYTAKSAKLTLAKFHQLVRTLRYSGKARRAWEECAGRLGTSTRRVRRTGKTRWNEHLEQCKDIVEMEKLIIEYQKHGSLPIKPRNRLGKMDFRLVRDLVAVLEPLASLTSLVSTAKMSRLGDAIWWIDELSALFDDILTTPSAQPPALHNAVLRGWRMLQKYYSFTDDSQFYRVALLLHPSLRLSYMKNAGWAEDWIATAVEVAEEMYGNYKRDDNSEEMPPPPPKRSRVAAHLACAALAPSHTSSDPLQSFINDSPLVNADKSPKDPFAYWIQEREAGREHGGLTELALDLFSAPISSVAVERAFSVGRAFVTEKRHGLAARSICEGLALGAWSRADMVPERLLADSKEMRKAGKVKMSGLKAVGVADGLRTPLETSAIVVE</sequence>
<evidence type="ECO:0000259" key="7">
    <source>
        <dbReference type="Pfam" id="PF05699"/>
    </source>
</evidence>
<dbReference type="SUPFAM" id="SSF53098">
    <property type="entry name" value="Ribonuclease H-like"/>
    <property type="match status" value="1"/>
</dbReference>
<keyword evidence="5" id="KW-0539">Nucleus</keyword>